<feature type="transmembrane region" description="Helical" evidence="6">
    <location>
        <begin position="365"/>
        <end position="392"/>
    </location>
</feature>
<dbReference type="AlphaFoldDB" id="A0A9K3L6E0"/>
<dbReference type="Proteomes" id="UP000693970">
    <property type="component" value="Unassembled WGS sequence"/>
</dbReference>
<evidence type="ECO:0000256" key="1">
    <source>
        <dbReference type="ARBA" id="ARBA00004141"/>
    </source>
</evidence>
<feature type="transmembrane region" description="Helical" evidence="6">
    <location>
        <begin position="279"/>
        <end position="300"/>
    </location>
</feature>
<comment type="subcellular location">
    <subcellularLocation>
        <location evidence="1 6">Membrane</location>
        <topology evidence="1 6">Multi-pass membrane protein</topology>
    </subcellularLocation>
</comment>
<feature type="transmembrane region" description="Helical" evidence="6">
    <location>
        <begin position="404"/>
        <end position="421"/>
    </location>
</feature>
<name>A0A9K3L6E0_9STRA</name>
<keyword evidence="8" id="KW-1185">Reference proteome</keyword>
<dbReference type="PANTHER" id="PTHR11660:SF57">
    <property type="entry name" value="SOLUTE CARRIER FAMILY 40 MEMBER"/>
    <property type="match status" value="1"/>
</dbReference>
<evidence type="ECO:0000256" key="4">
    <source>
        <dbReference type="ARBA" id="ARBA00022989"/>
    </source>
</evidence>
<feature type="transmembrane region" description="Helical" evidence="6">
    <location>
        <begin position="428"/>
        <end position="451"/>
    </location>
</feature>
<reference evidence="7" key="1">
    <citation type="journal article" date="2021" name="Sci. Rep.">
        <title>Diploid genomic architecture of Nitzschia inconspicua, an elite biomass production diatom.</title>
        <authorList>
            <person name="Oliver A."/>
            <person name="Podell S."/>
            <person name="Pinowska A."/>
            <person name="Traller J.C."/>
            <person name="Smith S.R."/>
            <person name="McClure R."/>
            <person name="Beliaev A."/>
            <person name="Bohutskyi P."/>
            <person name="Hill E.A."/>
            <person name="Rabines A."/>
            <person name="Zheng H."/>
            <person name="Allen L.Z."/>
            <person name="Kuo A."/>
            <person name="Grigoriev I.V."/>
            <person name="Allen A.E."/>
            <person name="Hazlebeck D."/>
            <person name="Allen E.E."/>
        </authorList>
    </citation>
    <scope>NUCLEOTIDE SEQUENCE</scope>
    <source>
        <strain evidence="7">Hildebrandi</strain>
    </source>
</reference>
<dbReference type="PANTHER" id="PTHR11660">
    <property type="entry name" value="SOLUTE CARRIER FAMILY 40 MEMBER"/>
    <property type="match status" value="1"/>
</dbReference>
<evidence type="ECO:0000256" key="3">
    <source>
        <dbReference type="ARBA" id="ARBA00022692"/>
    </source>
</evidence>
<evidence type="ECO:0000313" key="8">
    <source>
        <dbReference type="Proteomes" id="UP000693970"/>
    </source>
</evidence>
<evidence type="ECO:0000256" key="5">
    <source>
        <dbReference type="ARBA" id="ARBA00023136"/>
    </source>
</evidence>
<feature type="transmembrane region" description="Helical" evidence="6">
    <location>
        <begin position="95"/>
        <end position="120"/>
    </location>
</feature>
<sequence length="563" mass="61143">MPNMTQGLKHDDIIYSSSTSDSSLPDESTGLLQLQEGSDSVTSLATATSTIMSSSTLQSARRLLYVSHFFNQFSECTWQFCLVLFLAAFSNYQSLILVTSYGLVSYSFVCAFGSTAGRFVDGANRLQVARQFIGFENCAVLLATILCYMLLSKKELLQSSTEVQKESLRDWKGIPTDPSSVLLLVGIHLLGSIAALLDSGFRVAVERDWIVVMSSCAIHLASGNPSLEDELAAQKVWLSDTNVSMRQIDLSCKVAAPAVAGFFIAFFDDGSGRDHGYDLRGAALLVGGLNVLALAVEWICTRKIYYDIPDLALKAEKSNDEDATLVEAHTKSGGNNTEVCVQGTGRRCLGMTIPNGLEVYFSQPICWAGVSLALLYLNVVLTFGGIMTAYLVWRGMNMETIGTWRGVSSAAGLAGTFVYHFMAKTTDLVNIGMVSVVLQFLCLTSCYVSLYVDNDSISFALLIAGVCFSRIGLWVFDIAVTQLMQEHIPAPIRGLVGGVQQSLNAFFTLVAYSVGLLISDPKDFYIYASTAYAGVALAALFYARNVFVKKSTLFPTKTDDLQN</sequence>
<protein>
    <recommendedName>
        <fullName evidence="6">Solute carrier family 40 member</fullName>
    </recommendedName>
</protein>
<organism evidence="7 8">
    <name type="scientific">Nitzschia inconspicua</name>
    <dbReference type="NCBI Taxonomy" id="303405"/>
    <lineage>
        <taxon>Eukaryota</taxon>
        <taxon>Sar</taxon>
        <taxon>Stramenopiles</taxon>
        <taxon>Ochrophyta</taxon>
        <taxon>Bacillariophyta</taxon>
        <taxon>Bacillariophyceae</taxon>
        <taxon>Bacillariophycidae</taxon>
        <taxon>Bacillariales</taxon>
        <taxon>Bacillariaceae</taxon>
        <taxon>Nitzschia</taxon>
    </lineage>
</organism>
<dbReference type="GO" id="GO:0016020">
    <property type="term" value="C:membrane"/>
    <property type="evidence" value="ECO:0007669"/>
    <property type="project" value="UniProtKB-SubCell"/>
</dbReference>
<feature type="transmembrane region" description="Helical" evidence="6">
    <location>
        <begin position="457"/>
        <end position="480"/>
    </location>
</feature>
<feature type="transmembrane region" description="Helical" evidence="6">
    <location>
        <begin position="524"/>
        <end position="543"/>
    </location>
</feature>
<dbReference type="OrthoDB" id="648861at2759"/>
<comment type="function">
    <text evidence="6">May be involved in iron transport and iron homeostasis.</text>
</comment>
<reference evidence="7" key="2">
    <citation type="submission" date="2021-04" db="EMBL/GenBank/DDBJ databases">
        <authorList>
            <person name="Podell S."/>
        </authorList>
    </citation>
    <scope>NUCLEOTIDE SEQUENCE</scope>
    <source>
        <strain evidence="7">Hildebrandi</strain>
    </source>
</reference>
<keyword evidence="6" id="KW-0406">Ion transport</keyword>
<dbReference type="EMBL" id="JAGRRH010000015">
    <property type="protein sequence ID" value="KAG7356302.1"/>
    <property type="molecule type" value="Genomic_DNA"/>
</dbReference>
<dbReference type="InterPro" id="IPR009716">
    <property type="entry name" value="Ferroportin-1"/>
</dbReference>
<keyword evidence="3 6" id="KW-0812">Transmembrane</keyword>
<proteinExistence type="inferred from homology"/>
<gene>
    <name evidence="7" type="ORF">IV203_000988</name>
</gene>
<keyword evidence="4 6" id="KW-1133">Transmembrane helix</keyword>
<comment type="caution">
    <text evidence="7">The sequence shown here is derived from an EMBL/GenBank/DDBJ whole genome shotgun (WGS) entry which is preliminary data.</text>
</comment>
<evidence type="ECO:0000256" key="2">
    <source>
        <dbReference type="ARBA" id="ARBA00022448"/>
    </source>
</evidence>
<dbReference type="GO" id="GO:0005381">
    <property type="term" value="F:iron ion transmembrane transporter activity"/>
    <property type="evidence" value="ECO:0007669"/>
    <property type="project" value="UniProtKB-UniRule"/>
</dbReference>
<evidence type="ECO:0000256" key="6">
    <source>
        <dbReference type="RuleBase" id="RU365065"/>
    </source>
</evidence>
<accession>A0A9K3L6E0</accession>
<feature type="transmembrane region" description="Helical" evidence="6">
    <location>
        <begin position="132"/>
        <end position="151"/>
    </location>
</feature>
<keyword evidence="2 6" id="KW-0813">Transport</keyword>
<dbReference type="Pfam" id="PF06963">
    <property type="entry name" value="FPN1"/>
    <property type="match status" value="2"/>
</dbReference>
<keyword evidence="5 6" id="KW-0472">Membrane</keyword>
<feature type="transmembrane region" description="Helical" evidence="6">
    <location>
        <begin position="501"/>
        <end position="518"/>
    </location>
</feature>
<feature type="transmembrane region" description="Helical" evidence="6">
    <location>
        <begin position="250"/>
        <end position="267"/>
    </location>
</feature>
<evidence type="ECO:0000313" key="7">
    <source>
        <dbReference type="EMBL" id="KAG7356302.1"/>
    </source>
</evidence>
<comment type="similarity">
    <text evidence="6">Belongs to the ferroportin (FP) (TC 2.A.100) family. SLC40A subfamily.</text>
</comment>